<dbReference type="EMBL" id="AFCX01000620">
    <property type="protein sequence ID" value="EHD04318.1"/>
    <property type="molecule type" value="Genomic_DNA"/>
</dbReference>
<gene>
    <name evidence="2" type="ORF">LTSEWAN_1871</name>
</gene>
<evidence type="ECO:0000259" key="1">
    <source>
        <dbReference type="Pfam" id="PF13654"/>
    </source>
</evidence>
<dbReference type="Pfam" id="PF13654">
    <property type="entry name" value="AAA_32"/>
    <property type="match status" value="1"/>
</dbReference>
<sequence>MTITKLAWRDLVPDSESYQEIFAQPHATDENDTLLSDTQPRLQFALEQLIQPWASSSFMLTKAPEEQEYLTLLSDAVRALQTDAGQLTGGHYDVSGHTVHYRAAQNTQDNFATVTQVVSADWVEAEQLFGCLRQYNGDITLQPGLVHQANGGVLIISLRTLLAQPLLWMRLKAIVSRERFDWVAFDESRPLPVSVPSMPLKLKVILVGERESLADFQEMEPELAEQAIYSEFEDNLQIADAEAMTLWCQWVTRIALRELPTAHSEMRFTR</sequence>
<dbReference type="GO" id="GO:0006508">
    <property type="term" value="P:proteolysis"/>
    <property type="evidence" value="ECO:0007669"/>
    <property type="project" value="UniProtKB-KW"/>
</dbReference>
<reference evidence="2 3" key="1">
    <citation type="journal article" date="2011" name="BMC Genomics">
        <title>Genome sequencing reveals diversification of virulence factor content and possible host adaptation in distinct subpopulations of Salmonella enterica.</title>
        <authorList>
            <person name="den Bakker H.C."/>
            <person name="Moreno Switt A.I."/>
            <person name="Govoni G."/>
            <person name="Cummings C.A."/>
            <person name="Ranieri M.L."/>
            <person name="Degoricija L."/>
            <person name="Hoelzer K."/>
            <person name="Rodriguez-Rivera L.D."/>
            <person name="Brown S."/>
            <person name="Bolchacova E."/>
            <person name="Furtado M.R."/>
            <person name="Wiedmann M."/>
        </authorList>
    </citation>
    <scope>NUCLEOTIDE SEQUENCE [LARGE SCALE GENOMIC DNA]</scope>
    <source>
        <strain evidence="2 3">A4-580</strain>
    </source>
</reference>
<comment type="caution">
    <text evidence="2">The sequence shown here is derived from an EMBL/GenBank/DDBJ whole genome shotgun (WGS) entry which is preliminary data.</text>
</comment>
<keyword evidence="2" id="KW-0378">Hydrolase</keyword>
<evidence type="ECO:0000313" key="3">
    <source>
        <dbReference type="Proteomes" id="UP000003536"/>
    </source>
</evidence>
<evidence type="ECO:0000313" key="2">
    <source>
        <dbReference type="EMBL" id="EHD04318.1"/>
    </source>
</evidence>
<dbReference type="Proteomes" id="UP000003536">
    <property type="component" value="Unassembled WGS sequence"/>
</dbReference>
<name>G5SA22_SALET</name>
<organism evidence="2 3">
    <name type="scientific">Salmonella enterica subsp. enterica serovar Wandsworth str. A4-580</name>
    <dbReference type="NCBI Taxonomy" id="913086"/>
    <lineage>
        <taxon>Bacteria</taxon>
        <taxon>Pseudomonadati</taxon>
        <taxon>Pseudomonadota</taxon>
        <taxon>Gammaproteobacteria</taxon>
        <taxon>Enterobacterales</taxon>
        <taxon>Enterobacteriaceae</taxon>
        <taxon>Salmonella</taxon>
    </lineage>
</organism>
<keyword evidence="2" id="KW-0645">Protease</keyword>
<dbReference type="GO" id="GO:0008233">
    <property type="term" value="F:peptidase activity"/>
    <property type="evidence" value="ECO:0007669"/>
    <property type="project" value="UniProtKB-KW"/>
</dbReference>
<feature type="domain" description="Lon protease AAA" evidence="1">
    <location>
        <begin position="139"/>
        <end position="225"/>
    </location>
</feature>
<dbReference type="Gene3D" id="3.40.50.300">
    <property type="entry name" value="P-loop containing nucleotide triphosphate hydrolases"/>
    <property type="match status" value="1"/>
</dbReference>
<dbReference type="PATRIC" id="fig|913086.3.peg.1456"/>
<dbReference type="AlphaFoldDB" id="G5SA22"/>
<dbReference type="InterPro" id="IPR027417">
    <property type="entry name" value="P-loop_NTPase"/>
</dbReference>
<accession>G5SA22</accession>
<proteinExistence type="predicted"/>
<protein>
    <submittedName>
        <fullName evidence="2">ATP-dependent protease La</fullName>
    </submittedName>
</protein>
<dbReference type="InterPro" id="IPR041699">
    <property type="entry name" value="AAA_32"/>
</dbReference>